<dbReference type="Proteomes" id="UP001237642">
    <property type="component" value="Unassembled WGS sequence"/>
</dbReference>
<dbReference type="PROSITE" id="PS50053">
    <property type="entry name" value="UBIQUITIN_2"/>
    <property type="match status" value="3"/>
</dbReference>
<dbReference type="CDD" id="cd17039">
    <property type="entry name" value="Ubl_ubiquitin_like"/>
    <property type="match status" value="3"/>
</dbReference>
<dbReference type="SUPFAM" id="SSF54236">
    <property type="entry name" value="Ubiquitin-like"/>
    <property type="match status" value="3"/>
</dbReference>
<feature type="domain" description="Ubiquitin-like" evidence="1">
    <location>
        <begin position="1"/>
        <end position="72"/>
    </location>
</feature>
<reference evidence="2" key="2">
    <citation type="submission" date="2023-05" db="EMBL/GenBank/DDBJ databases">
        <authorList>
            <person name="Schelkunov M.I."/>
        </authorList>
    </citation>
    <scope>NUCLEOTIDE SEQUENCE</scope>
    <source>
        <strain evidence="2">Hsosn_3</strain>
        <tissue evidence="2">Leaf</tissue>
    </source>
</reference>
<accession>A0AAD8I4E3</accession>
<dbReference type="SMART" id="SM00213">
    <property type="entry name" value="UBQ"/>
    <property type="match status" value="3"/>
</dbReference>
<dbReference type="GO" id="GO:0043130">
    <property type="term" value="F:ubiquitin binding"/>
    <property type="evidence" value="ECO:0007669"/>
    <property type="project" value="TreeGrafter"/>
</dbReference>
<evidence type="ECO:0000313" key="3">
    <source>
        <dbReference type="Proteomes" id="UP001237642"/>
    </source>
</evidence>
<evidence type="ECO:0000313" key="2">
    <source>
        <dbReference type="EMBL" id="KAK1378954.1"/>
    </source>
</evidence>
<keyword evidence="3" id="KW-1185">Reference proteome</keyword>
<dbReference type="GO" id="GO:0005829">
    <property type="term" value="C:cytosol"/>
    <property type="evidence" value="ECO:0007669"/>
    <property type="project" value="TreeGrafter"/>
</dbReference>
<dbReference type="Gene3D" id="3.10.20.90">
    <property type="entry name" value="Phosphatidylinositol 3-kinase Catalytic Subunit, Chain A, domain 1"/>
    <property type="match status" value="3"/>
</dbReference>
<name>A0AAD8I4E3_9APIA</name>
<feature type="domain" description="Ubiquitin-like" evidence="1">
    <location>
        <begin position="89"/>
        <end position="161"/>
    </location>
</feature>
<dbReference type="GO" id="GO:0070628">
    <property type="term" value="F:proteasome binding"/>
    <property type="evidence" value="ECO:0007669"/>
    <property type="project" value="TreeGrafter"/>
</dbReference>
<dbReference type="AlphaFoldDB" id="A0AAD8I4E3"/>
<dbReference type="InterPro" id="IPR000626">
    <property type="entry name" value="Ubiquitin-like_dom"/>
</dbReference>
<reference evidence="2" key="1">
    <citation type="submission" date="2023-02" db="EMBL/GenBank/DDBJ databases">
        <title>Genome of toxic invasive species Heracleum sosnowskyi carries increased number of genes despite the absence of recent whole-genome duplications.</title>
        <authorList>
            <person name="Schelkunov M."/>
            <person name="Shtratnikova V."/>
            <person name="Makarenko M."/>
            <person name="Klepikova A."/>
            <person name="Omelchenko D."/>
            <person name="Novikova G."/>
            <person name="Obukhova E."/>
            <person name="Bogdanov V."/>
            <person name="Penin A."/>
            <person name="Logacheva M."/>
        </authorList>
    </citation>
    <scope>NUCLEOTIDE SEQUENCE</scope>
    <source>
        <strain evidence="2">Hsosn_3</strain>
        <tissue evidence="2">Leaf</tissue>
    </source>
</reference>
<dbReference type="PROSITE" id="PS00299">
    <property type="entry name" value="UBIQUITIN_1"/>
    <property type="match status" value="1"/>
</dbReference>
<dbReference type="Pfam" id="PF00240">
    <property type="entry name" value="ubiquitin"/>
    <property type="match status" value="3"/>
</dbReference>
<dbReference type="PANTHER" id="PTHR10621:SF38">
    <property type="entry name" value="UBIQUITIN DOMAIN-CONTAINING PROTEIN 7SL RNA1-RELATED"/>
    <property type="match status" value="1"/>
</dbReference>
<sequence length="271" mass="30923">MDVYFETRMGKPFCIEIGYFDTVLEIKEKVQKYQGIPISRQTLLFKGHCLEDGRDVEYCEIFHNSRIQLMLTPDTTVKLEDSPPKSSKIQVFIRMGTSKKRVEIDVDDTIVQFKEKICELESGSLNWRALSVYVHGNELHDNQFVRDYEISDNSEIDVLIKPLQNSAVTTVTTPATSGGGNSNSKRLKILVSTQCGTNKIPVEINASDNVDELRKELKRLQEILHFSLPPDGYFFIYKQNVMEDDRSFRWHHVSNGDMIEIFNGSVTGGSS</sequence>
<dbReference type="PANTHER" id="PTHR10621">
    <property type="entry name" value="UV EXCISION REPAIR PROTEIN RAD23"/>
    <property type="match status" value="1"/>
</dbReference>
<evidence type="ECO:0000259" key="1">
    <source>
        <dbReference type="PROSITE" id="PS50053"/>
    </source>
</evidence>
<protein>
    <submittedName>
        <fullName evidence="2">Ubiquitin domain-containing protein 7SL RNA1-like</fullName>
    </submittedName>
</protein>
<organism evidence="2 3">
    <name type="scientific">Heracleum sosnowskyi</name>
    <dbReference type="NCBI Taxonomy" id="360622"/>
    <lineage>
        <taxon>Eukaryota</taxon>
        <taxon>Viridiplantae</taxon>
        <taxon>Streptophyta</taxon>
        <taxon>Embryophyta</taxon>
        <taxon>Tracheophyta</taxon>
        <taxon>Spermatophyta</taxon>
        <taxon>Magnoliopsida</taxon>
        <taxon>eudicotyledons</taxon>
        <taxon>Gunneridae</taxon>
        <taxon>Pentapetalae</taxon>
        <taxon>asterids</taxon>
        <taxon>campanulids</taxon>
        <taxon>Apiales</taxon>
        <taxon>Apiaceae</taxon>
        <taxon>Apioideae</taxon>
        <taxon>apioid superclade</taxon>
        <taxon>Tordylieae</taxon>
        <taxon>Tordyliinae</taxon>
        <taxon>Heracleum</taxon>
    </lineage>
</organism>
<feature type="domain" description="Ubiquitin-like" evidence="1">
    <location>
        <begin position="187"/>
        <end position="268"/>
    </location>
</feature>
<dbReference type="FunFam" id="3.10.20.90:FF:000341">
    <property type="entry name" value="Ubiquitin-like superfamily protein"/>
    <property type="match status" value="1"/>
</dbReference>
<comment type="caution">
    <text evidence="2">The sequence shown here is derived from an EMBL/GenBank/DDBJ whole genome shotgun (WGS) entry which is preliminary data.</text>
</comment>
<dbReference type="InterPro" id="IPR029071">
    <property type="entry name" value="Ubiquitin-like_domsf"/>
</dbReference>
<proteinExistence type="predicted"/>
<dbReference type="GO" id="GO:0031593">
    <property type="term" value="F:polyubiquitin modification-dependent protein binding"/>
    <property type="evidence" value="ECO:0007669"/>
    <property type="project" value="TreeGrafter"/>
</dbReference>
<dbReference type="GO" id="GO:0005654">
    <property type="term" value="C:nucleoplasm"/>
    <property type="evidence" value="ECO:0007669"/>
    <property type="project" value="TreeGrafter"/>
</dbReference>
<dbReference type="GO" id="GO:0043161">
    <property type="term" value="P:proteasome-mediated ubiquitin-dependent protein catabolic process"/>
    <property type="evidence" value="ECO:0007669"/>
    <property type="project" value="TreeGrafter"/>
</dbReference>
<dbReference type="InterPro" id="IPR019954">
    <property type="entry name" value="Ubiquitin_CS"/>
</dbReference>
<gene>
    <name evidence="2" type="ORF">POM88_025698</name>
</gene>
<dbReference type="EMBL" id="JAUIZM010000006">
    <property type="protein sequence ID" value="KAK1378954.1"/>
    <property type="molecule type" value="Genomic_DNA"/>
</dbReference>